<keyword evidence="6" id="KW-1185">Reference proteome</keyword>
<evidence type="ECO:0000313" key="6">
    <source>
        <dbReference type="Proteomes" id="UP000597444"/>
    </source>
</evidence>
<feature type="coiled-coil region" evidence="3">
    <location>
        <begin position="35"/>
        <end position="62"/>
    </location>
</feature>
<evidence type="ECO:0000256" key="2">
    <source>
        <dbReference type="ARBA" id="ARBA00022679"/>
    </source>
</evidence>
<reference evidence="5" key="1">
    <citation type="submission" date="2020-10" db="EMBL/GenBank/DDBJ databases">
        <title>Taxonomic study of unclassified bacteria belonging to the class Ktedonobacteria.</title>
        <authorList>
            <person name="Yabe S."/>
            <person name="Wang C.M."/>
            <person name="Zheng Y."/>
            <person name="Sakai Y."/>
            <person name="Cavaletti L."/>
            <person name="Monciardini P."/>
            <person name="Donadio S."/>
        </authorList>
    </citation>
    <scope>NUCLEOTIDE SEQUENCE</scope>
    <source>
        <strain evidence="5">ID150040</strain>
    </source>
</reference>
<dbReference type="Proteomes" id="UP000597444">
    <property type="component" value="Unassembled WGS sequence"/>
</dbReference>
<dbReference type="SUPFAM" id="SSF47831">
    <property type="entry name" value="Enzyme I of the PEP:sugar phosphotransferase system HPr-binding (sub)domain"/>
    <property type="match status" value="1"/>
</dbReference>
<dbReference type="InterPro" id="IPR008731">
    <property type="entry name" value="PTS_EIN"/>
</dbReference>
<dbReference type="PANTHER" id="PTHR46244:SF3">
    <property type="entry name" value="PHOSPHOENOLPYRUVATE-PROTEIN PHOSPHOTRANSFERASE"/>
    <property type="match status" value="1"/>
</dbReference>
<dbReference type="Gene3D" id="1.10.274.10">
    <property type="entry name" value="PtsI, HPr-binding domain"/>
    <property type="match status" value="1"/>
</dbReference>
<accession>A0A8J3IMS2</accession>
<evidence type="ECO:0000259" key="4">
    <source>
        <dbReference type="Pfam" id="PF05524"/>
    </source>
</evidence>
<organism evidence="5 6">
    <name type="scientific">Reticulibacter mediterranei</name>
    <dbReference type="NCBI Taxonomy" id="2778369"/>
    <lineage>
        <taxon>Bacteria</taxon>
        <taxon>Bacillati</taxon>
        <taxon>Chloroflexota</taxon>
        <taxon>Ktedonobacteria</taxon>
        <taxon>Ktedonobacterales</taxon>
        <taxon>Reticulibacteraceae</taxon>
        <taxon>Reticulibacter</taxon>
    </lineage>
</organism>
<sequence length="171" mass="18967">MPTKTLQGIGASPGLAIGPILCYEVPKLVVERQKVEHPEQEISRLQEALHQAQQEVNALSVQAMRDGGSGEAAIFEVHEMFLSDPDLLQQVRSTIEAQRCNAEYAWQEAIHSYAETLRTLGDEYLAERTQDIEDVQQRVLRILQGASAQATHLEKPVVIVSADLAPLIRLC</sequence>
<dbReference type="GO" id="GO:0009401">
    <property type="term" value="P:phosphoenolpyruvate-dependent sugar phosphotransferase system"/>
    <property type="evidence" value="ECO:0007669"/>
    <property type="project" value="InterPro"/>
</dbReference>
<dbReference type="InterPro" id="IPR050499">
    <property type="entry name" value="PEP-utilizing_PTS_enzyme"/>
</dbReference>
<keyword evidence="2" id="KW-0808">Transferase</keyword>
<keyword evidence="3" id="KW-0175">Coiled coil</keyword>
<comment type="caution">
    <text evidence="5">The sequence shown here is derived from an EMBL/GenBank/DDBJ whole genome shotgun (WGS) entry which is preliminary data.</text>
</comment>
<evidence type="ECO:0000256" key="3">
    <source>
        <dbReference type="SAM" id="Coils"/>
    </source>
</evidence>
<dbReference type="RefSeq" id="WP_220205938.1">
    <property type="nucleotide sequence ID" value="NZ_BNJK01000001.1"/>
</dbReference>
<dbReference type="PANTHER" id="PTHR46244">
    <property type="entry name" value="PHOSPHOENOLPYRUVATE-PROTEIN PHOSPHOTRANSFERASE"/>
    <property type="match status" value="1"/>
</dbReference>
<dbReference type="InterPro" id="IPR036618">
    <property type="entry name" value="PtsI_HPr-bd_sf"/>
</dbReference>
<evidence type="ECO:0000313" key="5">
    <source>
        <dbReference type="EMBL" id="GHO95248.1"/>
    </source>
</evidence>
<name>A0A8J3IMS2_9CHLR</name>
<protein>
    <recommendedName>
        <fullName evidence="4">Phosphotransferase system enzyme I N-terminal domain-containing protein</fullName>
    </recommendedName>
</protein>
<gene>
    <name evidence="5" type="ORF">KSF_052960</name>
</gene>
<dbReference type="Gene3D" id="3.50.30.10">
    <property type="entry name" value="Phosphohistidine domain"/>
    <property type="match status" value="1"/>
</dbReference>
<feature type="domain" description="Phosphotransferase system enzyme I N-terminal" evidence="4">
    <location>
        <begin position="7"/>
        <end position="128"/>
    </location>
</feature>
<dbReference type="EMBL" id="BNJK01000001">
    <property type="protein sequence ID" value="GHO95248.1"/>
    <property type="molecule type" value="Genomic_DNA"/>
</dbReference>
<proteinExistence type="inferred from homology"/>
<evidence type="ECO:0000256" key="1">
    <source>
        <dbReference type="ARBA" id="ARBA00007837"/>
    </source>
</evidence>
<dbReference type="AlphaFoldDB" id="A0A8J3IMS2"/>
<dbReference type="Pfam" id="PF05524">
    <property type="entry name" value="PEP-utilisers_N"/>
    <property type="match status" value="1"/>
</dbReference>
<comment type="similarity">
    <text evidence="1">Belongs to the PEP-utilizing enzyme family.</text>
</comment>
<dbReference type="GO" id="GO:0016740">
    <property type="term" value="F:transferase activity"/>
    <property type="evidence" value="ECO:0007669"/>
    <property type="project" value="UniProtKB-KW"/>
</dbReference>